<dbReference type="Pfam" id="PF00593">
    <property type="entry name" value="TonB_dep_Rec_b-barrel"/>
    <property type="match status" value="1"/>
</dbReference>
<evidence type="ECO:0000259" key="13">
    <source>
        <dbReference type="Pfam" id="PF00593"/>
    </source>
</evidence>
<keyword evidence="5" id="KW-0732">Signal</keyword>
<dbReference type="Proteomes" id="UP001202887">
    <property type="component" value="Unassembled WGS sequence"/>
</dbReference>
<evidence type="ECO:0000256" key="5">
    <source>
        <dbReference type="ARBA" id="ARBA00022729"/>
    </source>
</evidence>
<comment type="similarity">
    <text evidence="9 11">Belongs to the TonB-dependent receptor family.</text>
</comment>
<keyword evidence="15" id="KW-0675">Receptor</keyword>
<evidence type="ECO:0000313" key="15">
    <source>
        <dbReference type="EMBL" id="MCJ8353015.1"/>
    </source>
</evidence>
<dbReference type="PROSITE" id="PS01156">
    <property type="entry name" value="TONB_DEPENDENT_REC_2"/>
    <property type="match status" value="1"/>
</dbReference>
<evidence type="ECO:0000259" key="14">
    <source>
        <dbReference type="Pfam" id="PF07715"/>
    </source>
</evidence>
<dbReference type="PROSITE" id="PS52016">
    <property type="entry name" value="TONB_DEPENDENT_REC_3"/>
    <property type="match status" value="1"/>
</dbReference>
<dbReference type="GO" id="GO:0009279">
    <property type="term" value="C:cell outer membrane"/>
    <property type="evidence" value="ECO:0007669"/>
    <property type="project" value="UniProtKB-SubCell"/>
</dbReference>
<evidence type="ECO:0000256" key="3">
    <source>
        <dbReference type="ARBA" id="ARBA00022452"/>
    </source>
</evidence>
<proteinExistence type="inferred from homology"/>
<dbReference type="Gene3D" id="2.170.130.10">
    <property type="entry name" value="TonB-dependent receptor, plug domain"/>
    <property type="match status" value="1"/>
</dbReference>
<evidence type="ECO:0000256" key="9">
    <source>
        <dbReference type="PROSITE-ProRule" id="PRU01360"/>
    </source>
</evidence>
<dbReference type="InterPro" id="IPR000531">
    <property type="entry name" value="Beta-barrel_TonB"/>
</dbReference>
<evidence type="ECO:0000256" key="4">
    <source>
        <dbReference type="ARBA" id="ARBA00022692"/>
    </source>
</evidence>
<reference evidence="15" key="1">
    <citation type="journal article" date="2021" name="Polymers (Basel)">
        <title>Highly Stretchable Bacterial Cellulose Produced by Komagataeibacter hansenii SI1.</title>
        <authorList>
            <person name="Cielecka I."/>
            <person name="Ryngajllo M."/>
            <person name="Maniukiewicz W."/>
            <person name="Bielecki S."/>
        </authorList>
    </citation>
    <scope>NUCLEOTIDE SEQUENCE</scope>
    <source>
        <strain evidence="15">SI1</strain>
    </source>
</reference>
<comment type="subcellular location">
    <subcellularLocation>
        <location evidence="1 9">Cell outer membrane</location>
        <topology evidence="1 9">Multi-pass membrane protein</topology>
    </subcellularLocation>
</comment>
<evidence type="ECO:0000256" key="12">
    <source>
        <dbReference type="SAM" id="MobiDB-lite"/>
    </source>
</evidence>
<dbReference type="CDD" id="cd01347">
    <property type="entry name" value="ligand_gated_channel"/>
    <property type="match status" value="1"/>
</dbReference>
<protein>
    <submittedName>
        <fullName evidence="15">TonB-dependent receptor</fullName>
    </submittedName>
</protein>
<dbReference type="InterPro" id="IPR039426">
    <property type="entry name" value="TonB-dep_rcpt-like"/>
</dbReference>
<keyword evidence="4 9" id="KW-0812">Transmembrane</keyword>
<feature type="short sequence motif" description="TonB C-terminal box" evidence="10">
    <location>
        <begin position="781"/>
        <end position="798"/>
    </location>
</feature>
<feature type="domain" description="TonB-dependent receptor plug" evidence="14">
    <location>
        <begin position="119"/>
        <end position="217"/>
    </location>
</feature>
<reference evidence="15" key="2">
    <citation type="submission" date="2022-03" db="EMBL/GenBank/DDBJ databases">
        <authorList>
            <person name="Ryngajllo M."/>
            <person name="Jacek P."/>
            <person name="Kubiak K."/>
        </authorList>
    </citation>
    <scope>NUCLEOTIDE SEQUENCE</scope>
    <source>
        <strain evidence="15">SI1</strain>
    </source>
</reference>
<dbReference type="EMBL" id="JAIBCX010000005">
    <property type="protein sequence ID" value="MCJ8353015.1"/>
    <property type="molecule type" value="Genomic_DNA"/>
</dbReference>
<keyword evidence="6 11" id="KW-0798">TonB box</keyword>
<dbReference type="InterPro" id="IPR012910">
    <property type="entry name" value="Plug_dom"/>
</dbReference>
<evidence type="ECO:0000256" key="10">
    <source>
        <dbReference type="PROSITE-ProRule" id="PRU10144"/>
    </source>
</evidence>
<evidence type="ECO:0000313" key="16">
    <source>
        <dbReference type="Proteomes" id="UP001202887"/>
    </source>
</evidence>
<dbReference type="InterPro" id="IPR036942">
    <property type="entry name" value="Beta-barrel_TonB_sf"/>
</dbReference>
<evidence type="ECO:0000256" key="1">
    <source>
        <dbReference type="ARBA" id="ARBA00004571"/>
    </source>
</evidence>
<organism evidence="15 16">
    <name type="scientific">Novacetimonas hansenii</name>
    <name type="common">Komagataeibacter hansenii</name>
    <dbReference type="NCBI Taxonomy" id="436"/>
    <lineage>
        <taxon>Bacteria</taxon>
        <taxon>Pseudomonadati</taxon>
        <taxon>Pseudomonadota</taxon>
        <taxon>Alphaproteobacteria</taxon>
        <taxon>Acetobacterales</taxon>
        <taxon>Acetobacteraceae</taxon>
        <taxon>Novacetimonas</taxon>
    </lineage>
</organism>
<dbReference type="AlphaFoldDB" id="A0AAW5EP35"/>
<keyword evidence="2 9" id="KW-0813">Transport</keyword>
<feature type="compositionally biased region" description="Polar residues" evidence="12">
    <location>
        <begin position="54"/>
        <end position="65"/>
    </location>
</feature>
<accession>A0AAW5EP35</accession>
<evidence type="ECO:0000256" key="11">
    <source>
        <dbReference type="RuleBase" id="RU003357"/>
    </source>
</evidence>
<feature type="domain" description="TonB-dependent receptor-like beta-barrel" evidence="13">
    <location>
        <begin position="302"/>
        <end position="755"/>
    </location>
</feature>
<dbReference type="SUPFAM" id="SSF56935">
    <property type="entry name" value="Porins"/>
    <property type="match status" value="1"/>
</dbReference>
<dbReference type="PANTHER" id="PTHR32552:SF82">
    <property type="entry name" value="FCUA PROTEIN"/>
    <property type="match status" value="1"/>
</dbReference>
<evidence type="ECO:0000256" key="2">
    <source>
        <dbReference type="ARBA" id="ARBA00022448"/>
    </source>
</evidence>
<dbReference type="Gene3D" id="2.40.170.20">
    <property type="entry name" value="TonB-dependent receptor, beta-barrel domain"/>
    <property type="match status" value="1"/>
</dbReference>
<dbReference type="GO" id="GO:0015344">
    <property type="term" value="F:siderophore uptake transmembrane transporter activity"/>
    <property type="evidence" value="ECO:0007669"/>
    <property type="project" value="TreeGrafter"/>
</dbReference>
<sequence>MRAVKGTVVYVVSAGFGLTSLGLTPLARPAIAAPVAQPLSKGPASTRVLPAPQRTATPAMTSQATPALPAGDSATRNAVASTNAEDMTVIGHRRMASGAAADYNKKMANLGPLGTRRTLDTPMSIMTVPHDVIVNQQARNVNDLMQYMPSVQLETRGDPGTSRPQSRGFEADVISNSRIDGLNAFTVTPYAAEQFDNVQVLNGLAGALYGPQNPAGTFEYGLKRPTDERINRLAVGVDSIGTLMENVDSSGRVGKHGWLGYRINLLHGDGTSYVQDSWVRRNMVSADFDIHVDRDTVIELDASHYTFDERGMPAGINLAGYHLPTAPDLGKPHMGQDNAGFNSENNVFLAKVKHRINDNWSFVIGGLYQDSGRQVFEAADTLINNKGDYKQTMSAATTVNDFKVGSNMAYINGRVHTGFITHDLVIGTNGYMEGGYNPLSGQSYTDIKSASLYNPVGKDVPQPYYHGKYESQYVRYQSMILGDTLHFNRHWSASGTLAWSWLDAESTGTVAGKPTISEIEGYSVTTTHLSKGATKHMPDVDAAFSPTASLVYKPTDNQTAYFTYGRSLQAGSSVSAGALNNNEYTAPVRSEEFEVGYKYMYRNMQFNIAGFRATRSYSFIDPKTDIYGNYGTQRNYGVEFQAMGHITPRLSVIGGMTWIDAQVLNTGTAATSNKQAVGVAPLQANVLLDYRVPFAQGFALNGLAVNANVHYTGRRAADVYNSTFAGSYVTLDMGVRYPFRAGRHPWMARFGVTNVANERYWSSVYNGTAEGTSVTAAGTSAAYAGMPRAYHFTLEADF</sequence>
<dbReference type="PANTHER" id="PTHR32552">
    <property type="entry name" value="FERRICHROME IRON RECEPTOR-RELATED"/>
    <property type="match status" value="1"/>
</dbReference>
<evidence type="ECO:0000256" key="8">
    <source>
        <dbReference type="ARBA" id="ARBA00023237"/>
    </source>
</evidence>
<dbReference type="Pfam" id="PF07715">
    <property type="entry name" value="Plug"/>
    <property type="match status" value="1"/>
</dbReference>
<dbReference type="InterPro" id="IPR037066">
    <property type="entry name" value="Plug_dom_sf"/>
</dbReference>
<dbReference type="RefSeq" id="WP_247066296.1">
    <property type="nucleotide sequence ID" value="NZ_CP094848.1"/>
</dbReference>
<keyword evidence="7 9" id="KW-0472">Membrane</keyword>
<comment type="caution">
    <text evidence="15">The sequence shown here is derived from an EMBL/GenBank/DDBJ whole genome shotgun (WGS) entry which is preliminary data.</text>
</comment>
<name>A0AAW5EP35_NOVHA</name>
<evidence type="ECO:0000256" key="7">
    <source>
        <dbReference type="ARBA" id="ARBA00023136"/>
    </source>
</evidence>
<keyword evidence="8 9" id="KW-0998">Cell outer membrane</keyword>
<feature type="region of interest" description="Disordered" evidence="12">
    <location>
        <begin position="54"/>
        <end position="79"/>
    </location>
</feature>
<dbReference type="InterPro" id="IPR010917">
    <property type="entry name" value="TonB_rcpt_CS"/>
</dbReference>
<gene>
    <name evidence="15" type="ORF">K1W68_03250</name>
</gene>
<keyword evidence="3 9" id="KW-1134">Transmembrane beta strand</keyword>
<evidence type="ECO:0000256" key="6">
    <source>
        <dbReference type="ARBA" id="ARBA00023077"/>
    </source>
</evidence>